<dbReference type="Proteomes" id="UP001566132">
    <property type="component" value="Unassembled WGS sequence"/>
</dbReference>
<feature type="coiled-coil region" evidence="9">
    <location>
        <begin position="937"/>
        <end position="964"/>
    </location>
</feature>
<dbReference type="PROSITE" id="PS50023">
    <property type="entry name" value="LIM_DOMAIN_2"/>
    <property type="match status" value="1"/>
</dbReference>
<evidence type="ECO:0000256" key="9">
    <source>
        <dbReference type="SAM" id="Coils"/>
    </source>
</evidence>
<sequence>MSERRGTKGLELWCKKMTEGYTGVKIENMTTSWRDGLAFCALIHRFRPDLIDFNKLNKDDIYHNNELAFRVAEHHLGIPSLLDAEDMVEHEVPDRLSILTYLSQFYQTFENQRGQSGARTTPKRPPASPDHGIVSPASTSPPTKMKINIGTPRREPCAKCGLPVFIAERLNVEKHLYHRTCFRCARCKSQLTLANYYETENGEFCCEICPDEETVQPQSKKSHIQDSVLSRALSDEEKSASLQIAASSYPYSNRFEATLDEKDTKNHSYSISFNEDRNSRYTQARSKFFNSQLDDLDSVNSDNKQTVVNSNESRTLDCQFVTKNDDVSSFKEVNVKEKLKLFENASQETDVHTYSISIKPKIDKELEEINSSNSSIMHSQSENIVEDLETTTEEINVKEAMPEKSIASQKVEYELHEKATESYVASHDPPESVELDYIDAIVDGVDTIPTASHEEDDLSANISDTEETNVVEENIEIDKEPSIAMSQEEEKTLEPNLNEQSKENEEADTNIIYPNVLNPFDEEEDGEDLPIQTQPVPVARSKKKILSIVKNDSPKPQPRKKLIPTSMEKNIQDTPVFKMNINPFEDEENDQENKELNACYNPFEDDEDEVLEKRIKPSSVNNSPWSKASQSKDSLSVASFGSPYGGSTSSLSSESLMGSVRKKKPAPKPPEPFSSTSPPSSLVQSPYSSGTIRSRKSKRAPMPPPLLSSTPFSDNTKMLDSNVEDFSPVTSEVQEEKRVKNEENKHRQNLDAPSNLSRSDKSASGRWKRRKGQAPSRPVPHRRHVKSLPISEIKRELDTIEIQQQGLEKQGVKLEQLIREKCEHENADEQVPTEAEDLIMQLFELVNEKNELFRRQAELMYLRRQQRLEEEYADVEYQIRCLMVKSEANKSDSDKVWEEILISRLVEIVERRNEIIECLEMDRKRETEEDNSINNQLKLYSTKKEEAQETAVKAENKKLKHKKLNKIMTTFKHKKEKRHKIDLDKDVNECEATPISEKEKKKKFHLF</sequence>
<gene>
    <name evidence="14" type="ORF">ABEB36_013397</name>
</gene>
<evidence type="ECO:0000256" key="2">
    <source>
        <dbReference type="ARBA" id="ARBA00022553"/>
    </source>
</evidence>
<dbReference type="CDD" id="cd21253">
    <property type="entry name" value="CH_MICALL2"/>
    <property type="match status" value="1"/>
</dbReference>
<dbReference type="PANTHER" id="PTHR23167:SF84">
    <property type="entry name" value="ALPHA ACTININ 3-RELATED"/>
    <property type="match status" value="1"/>
</dbReference>
<feature type="domain" description="BMERB" evidence="13">
    <location>
        <begin position="777"/>
        <end position="935"/>
    </location>
</feature>
<dbReference type="FunFam" id="1.10.418.10:FF:000023">
    <property type="entry name" value="EH domain-binding protein 1 isoform X1"/>
    <property type="match status" value="1"/>
</dbReference>
<feature type="compositionally biased region" description="Polar residues" evidence="10">
    <location>
        <begin position="618"/>
        <end position="639"/>
    </location>
</feature>
<dbReference type="Gene3D" id="1.10.418.10">
    <property type="entry name" value="Calponin-like domain"/>
    <property type="match status" value="1"/>
</dbReference>
<evidence type="ECO:0000259" key="13">
    <source>
        <dbReference type="PROSITE" id="PS51848"/>
    </source>
</evidence>
<dbReference type="CDD" id="cd09400">
    <property type="entry name" value="LIM_like_1"/>
    <property type="match status" value="1"/>
</dbReference>
<evidence type="ECO:0000256" key="6">
    <source>
        <dbReference type="ARBA" id="ARBA00023038"/>
    </source>
</evidence>
<evidence type="ECO:0008006" key="16">
    <source>
        <dbReference type="Google" id="ProtNLM"/>
    </source>
</evidence>
<evidence type="ECO:0000256" key="1">
    <source>
        <dbReference type="ARBA" id="ARBA00004177"/>
    </source>
</evidence>
<dbReference type="SMART" id="SM00132">
    <property type="entry name" value="LIM"/>
    <property type="match status" value="1"/>
</dbReference>
<organism evidence="14 15">
    <name type="scientific">Hypothenemus hampei</name>
    <name type="common">Coffee berry borer</name>
    <dbReference type="NCBI Taxonomy" id="57062"/>
    <lineage>
        <taxon>Eukaryota</taxon>
        <taxon>Metazoa</taxon>
        <taxon>Ecdysozoa</taxon>
        <taxon>Arthropoda</taxon>
        <taxon>Hexapoda</taxon>
        <taxon>Insecta</taxon>
        <taxon>Pterygota</taxon>
        <taxon>Neoptera</taxon>
        <taxon>Endopterygota</taxon>
        <taxon>Coleoptera</taxon>
        <taxon>Polyphaga</taxon>
        <taxon>Cucujiformia</taxon>
        <taxon>Curculionidae</taxon>
        <taxon>Scolytinae</taxon>
        <taxon>Hypothenemus</taxon>
    </lineage>
</organism>
<dbReference type="SUPFAM" id="SSF57716">
    <property type="entry name" value="Glucocorticoid receptor-like (DNA-binding domain)"/>
    <property type="match status" value="1"/>
</dbReference>
<name>A0ABD1ECA5_HYPHA</name>
<dbReference type="PROSITE" id="PS51848">
    <property type="entry name" value="BMERB"/>
    <property type="match status" value="1"/>
</dbReference>
<dbReference type="SMART" id="SM01203">
    <property type="entry name" value="DUF3585"/>
    <property type="match status" value="1"/>
</dbReference>
<dbReference type="Pfam" id="PF00412">
    <property type="entry name" value="LIM"/>
    <property type="match status" value="1"/>
</dbReference>
<keyword evidence="3 8" id="KW-0479">Metal-binding</keyword>
<accession>A0ABD1ECA5</accession>
<dbReference type="PROSITE" id="PS00478">
    <property type="entry name" value="LIM_DOMAIN_1"/>
    <property type="match status" value="1"/>
</dbReference>
<dbReference type="PANTHER" id="PTHR23167">
    <property type="entry name" value="CALPONIN HOMOLOGY DOMAIN-CONTAINING PROTEIN DDB_G0272472-RELATED"/>
    <property type="match status" value="1"/>
</dbReference>
<dbReference type="Gene3D" id="2.10.110.10">
    <property type="entry name" value="Cysteine Rich Protein"/>
    <property type="match status" value="1"/>
</dbReference>
<evidence type="ECO:0000256" key="7">
    <source>
        <dbReference type="ARBA" id="ARBA00023054"/>
    </source>
</evidence>
<comment type="subcellular location">
    <subcellularLocation>
        <location evidence="1">Endosome</location>
    </subcellularLocation>
</comment>
<evidence type="ECO:0000313" key="14">
    <source>
        <dbReference type="EMBL" id="KAL1490751.1"/>
    </source>
</evidence>
<feature type="region of interest" description="Disordered" evidence="10">
    <location>
        <begin position="550"/>
        <end position="786"/>
    </location>
</feature>
<dbReference type="GO" id="GO:0005768">
    <property type="term" value="C:endosome"/>
    <property type="evidence" value="ECO:0007669"/>
    <property type="project" value="UniProtKB-SubCell"/>
</dbReference>
<keyword evidence="6 8" id="KW-0440">LIM domain</keyword>
<keyword evidence="2" id="KW-0597">Phosphoprotein</keyword>
<evidence type="ECO:0000256" key="4">
    <source>
        <dbReference type="ARBA" id="ARBA00022753"/>
    </source>
</evidence>
<feature type="compositionally biased region" description="Polar residues" evidence="10">
    <location>
        <begin position="707"/>
        <end position="719"/>
    </location>
</feature>
<feature type="compositionally biased region" description="Basic and acidic residues" evidence="10">
    <location>
        <begin position="734"/>
        <end position="749"/>
    </location>
</feature>
<dbReference type="EMBL" id="JBDJPC010000010">
    <property type="protein sequence ID" value="KAL1490751.1"/>
    <property type="molecule type" value="Genomic_DNA"/>
</dbReference>
<feature type="domain" description="Calponin-homology (CH)" evidence="11">
    <location>
        <begin position="4"/>
        <end position="110"/>
    </location>
</feature>
<dbReference type="InterPro" id="IPR001715">
    <property type="entry name" value="CH_dom"/>
</dbReference>
<feature type="region of interest" description="Disordered" evidence="10">
    <location>
        <begin position="111"/>
        <end position="148"/>
    </location>
</feature>
<dbReference type="InterPro" id="IPR022735">
    <property type="entry name" value="bMERB_dom"/>
</dbReference>
<evidence type="ECO:0000259" key="12">
    <source>
        <dbReference type="PROSITE" id="PS50023"/>
    </source>
</evidence>
<dbReference type="SMART" id="SM00033">
    <property type="entry name" value="CH"/>
    <property type="match status" value="1"/>
</dbReference>
<evidence type="ECO:0000256" key="5">
    <source>
        <dbReference type="ARBA" id="ARBA00022833"/>
    </source>
</evidence>
<dbReference type="GO" id="GO:0046872">
    <property type="term" value="F:metal ion binding"/>
    <property type="evidence" value="ECO:0007669"/>
    <property type="project" value="UniProtKB-KW"/>
</dbReference>
<dbReference type="Pfam" id="PF00307">
    <property type="entry name" value="CH"/>
    <property type="match status" value="1"/>
</dbReference>
<keyword evidence="15" id="KW-1185">Reference proteome</keyword>
<dbReference type="InterPro" id="IPR001781">
    <property type="entry name" value="Znf_LIM"/>
</dbReference>
<evidence type="ECO:0000259" key="11">
    <source>
        <dbReference type="PROSITE" id="PS50021"/>
    </source>
</evidence>
<keyword evidence="5 8" id="KW-0862">Zinc</keyword>
<feature type="domain" description="LIM zinc-binding" evidence="12">
    <location>
        <begin position="155"/>
        <end position="216"/>
    </location>
</feature>
<evidence type="ECO:0000256" key="8">
    <source>
        <dbReference type="PROSITE-ProRule" id="PRU00125"/>
    </source>
</evidence>
<dbReference type="SUPFAM" id="SSF47576">
    <property type="entry name" value="Calponin-homology domain, CH-domain"/>
    <property type="match status" value="1"/>
</dbReference>
<protein>
    <recommendedName>
        <fullName evidence="16">MICAL-like protein 2</fullName>
    </recommendedName>
</protein>
<feature type="compositionally biased region" description="Low complexity" evidence="10">
    <location>
        <begin position="673"/>
        <end position="686"/>
    </location>
</feature>
<evidence type="ECO:0000256" key="10">
    <source>
        <dbReference type="SAM" id="MobiDB-lite"/>
    </source>
</evidence>
<feature type="compositionally biased region" description="Low complexity" evidence="10">
    <location>
        <begin position="641"/>
        <end position="659"/>
    </location>
</feature>
<comment type="caution">
    <text evidence="14">The sequence shown here is derived from an EMBL/GenBank/DDBJ whole genome shotgun (WGS) entry which is preliminary data.</text>
</comment>
<dbReference type="InterPro" id="IPR036872">
    <property type="entry name" value="CH_dom_sf"/>
</dbReference>
<reference evidence="14 15" key="1">
    <citation type="submission" date="2024-05" db="EMBL/GenBank/DDBJ databases">
        <title>Genetic variation in Jamaican populations of the coffee berry borer (Hypothenemus hampei).</title>
        <authorList>
            <person name="Errbii M."/>
            <person name="Myrie A."/>
        </authorList>
    </citation>
    <scope>NUCLEOTIDE SEQUENCE [LARGE SCALE GENOMIC DNA]</scope>
    <source>
        <strain evidence="14">JA-Hopewell-2020-01-JO</strain>
        <tissue evidence="14">Whole body</tissue>
    </source>
</reference>
<dbReference type="Pfam" id="PF12130">
    <property type="entry name" value="bMERB_dom"/>
    <property type="match status" value="1"/>
</dbReference>
<dbReference type="AlphaFoldDB" id="A0ABD1ECA5"/>
<dbReference type="InterPro" id="IPR050540">
    <property type="entry name" value="F-actin_Monoox_Mical"/>
</dbReference>
<feature type="region of interest" description="Disordered" evidence="10">
    <location>
        <begin position="481"/>
        <end position="508"/>
    </location>
</feature>
<evidence type="ECO:0000313" key="15">
    <source>
        <dbReference type="Proteomes" id="UP001566132"/>
    </source>
</evidence>
<proteinExistence type="predicted"/>
<keyword evidence="7 9" id="KW-0175">Coiled coil</keyword>
<keyword evidence="4" id="KW-0967">Endosome</keyword>
<dbReference type="PROSITE" id="PS50021">
    <property type="entry name" value="CH"/>
    <property type="match status" value="1"/>
</dbReference>
<evidence type="ECO:0000256" key="3">
    <source>
        <dbReference type="ARBA" id="ARBA00022723"/>
    </source>
</evidence>